<sequence>MTETLENLEVLCRLCLSIEGRVPIFPEGENEDDLSTRIFECVSIQVERNGKLPLNVCSSCVSCIESWYVFKKKCHVTQDALTSMVGELQNQSRKQDDVALCNGDSQSSIQDSAGPEEVCRGLDVAKIVGTNNEAAQDVEASGQDENEPLGDTPRIQDEKADASQPEHENDRVITQTGIPEHVEAETEKPASSVVEGKEDSSHVEQSNGMPAMESDDDSREEMMEEDEEEEYDDFVDEEEFNEPPTGQLVNPKFAAKLNANPDSSSPSGTVQTVDLCEEDDDVCVVEPEIQKINLDEDNESDSDKPGGSKPDQGNSDITLKIESAVTLPDDLMEKDQPPEPKNADEAALPGEAENEQNVTARSSKENSPDRMSANGSVMEDDQFEDDESSQQVPPSVGENSRATPDSTMVSSNTEEPEPYIPLAFDDIKQEVDRGYADEGSSQGYNPVRNVQGKTRDEYERELLSGDTTVDVNNDRCIICDHKFHSISSLLRHTKCKTHIINKQLILKREMGAPIDPKMQALHDRHMLAYRNQWNSGKRRNYASPGIGSGPKRFACKLCRVVAISARDLERHKASKKHKLCVMMGGLPVDEEALQEKPAARKIIKPQLLQYNHEEPQHKFTPKILHGQREYICPIPNCGYVCYEGSILLTHMTSHGIQGQGPSPHQIPQQLPSLTHKPTLPTPSQSLPVESKPVCRSGKYENLFCKYHNVYFETARGYLNHIRTCTMAPPISTFLKKELTQGSDGVQRYCKLCDLSFSTSDMLIQHMSVYHKGVSSSKEQDLSKLKVLAPVYNPKPIPQMKSNRKHKCHLCGKVFNLLHSLNFHLRTHQSHVTSSTSTNTSCKVCKKTFTTRKSCASHLKTHFLPPGSNKLFCSTCYKTFNTRVEICRHRYDGTCHAPTAAGESFPCDLCNLSFKDATILSNHKLRFHPDIKQEKIDEEENEEQIKEQPPQEDYQQEPDPNSPETPQVAYEEEATSCMLCGKDFTSFFNLKRHCRFIHRMPEANIIKMAESMGVSPSKMQGPSPQPRPPSTPHQTRKLSHNKSCNRCGETFYHMKQLLDHQQLCQEPVRETCEQCGMQTDAQGCPNCDARGAEPKESSDSLLFKCPIGHMSFNDENAMLKHYSYCTGKCGPYFECGNCGCEFRYRKNFDTHDCALSKKKPTYDCSECHRSFTKKSYLMNHEMKCPHLNSAGGFSEPAAPPTPTPPSHPPPSNPNSVKKTRQSGPLDEPHVELPLHSDKPLEVFTCEQCEKIFHSQKALNGHMWIHKQSTPENKMFCKFCGKENLTLSNLYSHIYKCVRSLFMTEEVLTCEDCSTFLSRYDTPKEISAKLHIHTLNCYPIPWFQNEGEVEGSDKILCYICCHAFSSVESLTIHKIQHKKAKAKRSSSSPFCKSPPKKRPRYGHFSAPKVEIDINDMIEEEILFESEDSSASASTSNTLATKFILNCQVCNRQFHNIDKLRNHEKVHGIVRQVVNETSDEVDVVDVEGGAA</sequence>
<feature type="binding site" evidence="6">
    <location>
        <position position="15"/>
    </location>
    <ligand>
        <name>Zn(2+)</name>
        <dbReference type="ChEBI" id="CHEBI:29105"/>
    </ligand>
</feature>
<feature type="binding site" evidence="6">
    <location>
        <position position="60"/>
    </location>
    <ligand>
        <name>Zn(2+)</name>
        <dbReference type="ChEBI" id="CHEBI:29105"/>
    </ligand>
</feature>
<feature type="region of interest" description="Disordered" evidence="7">
    <location>
        <begin position="1377"/>
        <end position="1396"/>
    </location>
</feature>
<feature type="compositionally biased region" description="Low complexity" evidence="7">
    <location>
        <begin position="946"/>
        <end position="958"/>
    </location>
</feature>
<dbReference type="Gene3D" id="3.40.1800.20">
    <property type="match status" value="1"/>
</dbReference>
<gene>
    <name evidence="10" type="ORF">GE061_002479</name>
</gene>
<feature type="region of interest" description="Disordered" evidence="7">
    <location>
        <begin position="654"/>
        <end position="690"/>
    </location>
</feature>
<proteinExistence type="predicted"/>
<feature type="domain" description="C2H2-type" evidence="8">
    <location>
        <begin position="839"/>
        <end position="861"/>
    </location>
</feature>
<feature type="domain" description="C2H2-type" evidence="8">
    <location>
        <begin position="1161"/>
        <end position="1190"/>
    </location>
</feature>
<feature type="region of interest" description="Disordered" evidence="7">
    <location>
        <begin position="931"/>
        <end position="967"/>
    </location>
</feature>
<evidence type="ECO:0000256" key="4">
    <source>
        <dbReference type="ARBA" id="ARBA00022833"/>
    </source>
</evidence>
<dbReference type="Pfam" id="PF00096">
    <property type="entry name" value="zf-C2H2"/>
    <property type="match status" value="1"/>
</dbReference>
<feature type="region of interest" description="Disordered" evidence="7">
    <location>
        <begin position="1012"/>
        <end position="1039"/>
    </location>
</feature>
<feature type="domain" description="C2H2-type" evidence="8">
    <location>
        <begin position="747"/>
        <end position="775"/>
    </location>
</feature>
<evidence type="ECO:0000256" key="1">
    <source>
        <dbReference type="ARBA" id="ARBA00022723"/>
    </source>
</evidence>
<evidence type="ECO:0000256" key="5">
    <source>
        <dbReference type="PROSITE-ProRule" id="PRU00042"/>
    </source>
</evidence>
<accession>A0A8S9X6P1</accession>
<dbReference type="Proteomes" id="UP000466442">
    <property type="component" value="Unassembled WGS sequence"/>
</dbReference>
<feature type="region of interest" description="Disordered" evidence="7">
    <location>
        <begin position="1192"/>
        <end position="1231"/>
    </location>
</feature>
<keyword evidence="3 5" id="KW-0863">Zinc-finger</keyword>
<dbReference type="InterPro" id="IPR012934">
    <property type="entry name" value="Znf_AD"/>
</dbReference>
<feature type="domain" description="C2H2-type" evidence="8">
    <location>
        <begin position="904"/>
        <end position="932"/>
    </location>
</feature>
<feature type="compositionally biased region" description="Polar residues" evidence="7">
    <location>
        <begin position="397"/>
        <end position="413"/>
    </location>
</feature>
<dbReference type="GO" id="GO:0008270">
    <property type="term" value="F:zinc ion binding"/>
    <property type="evidence" value="ECO:0007669"/>
    <property type="project" value="UniProtKB-UniRule"/>
</dbReference>
<feature type="domain" description="C2H2-type" evidence="8">
    <location>
        <begin position="474"/>
        <end position="503"/>
    </location>
</feature>
<evidence type="ECO:0000313" key="10">
    <source>
        <dbReference type="EMBL" id="KAF6204139.1"/>
    </source>
</evidence>
<feature type="domain" description="C2H2-type" evidence="8">
    <location>
        <begin position="1442"/>
        <end position="1469"/>
    </location>
</feature>
<dbReference type="SUPFAM" id="SSF57667">
    <property type="entry name" value="beta-beta-alpha zinc fingers"/>
    <property type="match status" value="3"/>
</dbReference>
<feature type="domain" description="C2H2-type" evidence="8">
    <location>
        <begin position="974"/>
        <end position="1002"/>
    </location>
</feature>
<feature type="compositionally biased region" description="Pro residues" evidence="7">
    <location>
        <begin position="1196"/>
        <end position="1211"/>
    </location>
</feature>
<keyword evidence="4 6" id="KW-0862">Zinc</keyword>
<evidence type="ECO:0000256" key="7">
    <source>
        <dbReference type="SAM" id="MobiDB-lite"/>
    </source>
</evidence>
<dbReference type="SMART" id="SM00868">
    <property type="entry name" value="zf-AD"/>
    <property type="match status" value="1"/>
</dbReference>
<dbReference type="InterPro" id="IPR036236">
    <property type="entry name" value="Znf_C2H2_sf"/>
</dbReference>
<dbReference type="PROSITE" id="PS50157">
    <property type="entry name" value="ZINC_FINGER_C2H2_2"/>
    <property type="match status" value="10"/>
</dbReference>
<feature type="compositionally biased region" description="Basic and acidic residues" evidence="7">
    <location>
        <begin position="331"/>
        <end position="344"/>
    </location>
</feature>
<feature type="domain" description="C2H2-type" evidence="8">
    <location>
        <begin position="1132"/>
        <end position="1159"/>
    </location>
</feature>
<feature type="compositionally biased region" description="Acidic residues" evidence="7">
    <location>
        <begin position="213"/>
        <end position="241"/>
    </location>
</feature>
<evidence type="ECO:0000256" key="2">
    <source>
        <dbReference type="ARBA" id="ARBA00022737"/>
    </source>
</evidence>
<keyword evidence="2" id="KW-0677">Repeat</keyword>
<feature type="binding site" evidence="6">
    <location>
        <position position="57"/>
    </location>
    <ligand>
        <name>Zn(2+)</name>
        <dbReference type="ChEBI" id="CHEBI:29105"/>
    </ligand>
</feature>
<feature type="domain" description="C2H2-type" evidence="8">
    <location>
        <begin position="805"/>
        <end position="832"/>
    </location>
</feature>
<dbReference type="PANTHER" id="PTHR24409">
    <property type="entry name" value="ZINC FINGER PROTEIN 142"/>
    <property type="match status" value="1"/>
</dbReference>
<evidence type="ECO:0000256" key="3">
    <source>
        <dbReference type="ARBA" id="ARBA00022771"/>
    </source>
</evidence>
<reference evidence="10" key="1">
    <citation type="journal article" date="2021" name="Mol. Ecol. Resour.">
        <title>Apolygus lucorum genome provides insights into omnivorousness and mesophyll feeding.</title>
        <authorList>
            <person name="Liu Y."/>
            <person name="Liu H."/>
            <person name="Wang H."/>
            <person name="Huang T."/>
            <person name="Liu B."/>
            <person name="Yang B."/>
            <person name="Yin L."/>
            <person name="Li B."/>
            <person name="Zhang Y."/>
            <person name="Zhang S."/>
            <person name="Jiang F."/>
            <person name="Zhang X."/>
            <person name="Ren Y."/>
            <person name="Wang B."/>
            <person name="Wang S."/>
            <person name="Lu Y."/>
            <person name="Wu K."/>
            <person name="Fan W."/>
            <person name="Wang G."/>
        </authorList>
    </citation>
    <scope>NUCLEOTIDE SEQUENCE</scope>
    <source>
        <strain evidence="10">12Hb</strain>
    </source>
</reference>
<dbReference type="GO" id="GO:0005634">
    <property type="term" value="C:nucleus"/>
    <property type="evidence" value="ECO:0007669"/>
    <property type="project" value="InterPro"/>
</dbReference>
<keyword evidence="11" id="KW-1185">Reference proteome</keyword>
<dbReference type="Gene3D" id="3.30.160.60">
    <property type="entry name" value="Classic Zinc Finger"/>
    <property type="match status" value="3"/>
</dbReference>
<dbReference type="Pfam" id="PF07776">
    <property type="entry name" value="zf-AD"/>
    <property type="match status" value="1"/>
</dbReference>
<comment type="caution">
    <text evidence="10">The sequence shown here is derived from an EMBL/GenBank/DDBJ whole genome shotgun (WGS) entry which is preliminary data.</text>
</comment>
<dbReference type="InterPro" id="IPR013087">
    <property type="entry name" value="Znf_C2H2_type"/>
</dbReference>
<dbReference type="PANTHER" id="PTHR24409:SF295">
    <property type="entry name" value="AZ2-RELATED"/>
    <property type="match status" value="1"/>
</dbReference>
<organism evidence="10 11">
    <name type="scientific">Apolygus lucorum</name>
    <name type="common">Small green plant bug</name>
    <name type="synonym">Lygocoris lucorum</name>
    <dbReference type="NCBI Taxonomy" id="248454"/>
    <lineage>
        <taxon>Eukaryota</taxon>
        <taxon>Metazoa</taxon>
        <taxon>Ecdysozoa</taxon>
        <taxon>Arthropoda</taxon>
        <taxon>Hexapoda</taxon>
        <taxon>Insecta</taxon>
        <taxon>Pterygota</taxon>
        <taxon>Neoptera</taxon>
        <taxon>Paraneoptera</taxon>
        <taxon>Hemiptera</taxon>
        <taxon>Heteroptera</taxon>
        <taxon>Panheteroptera</taxon>
        <taxon>Cimicomorpha</taxon>
        <taxon>Miridae</taxon>
        <taxon>Mirini</taxon>
        <taxon>Apolygus</taxon>
    </lineage>
</organism>
<dbReference type="PROSITE" id="PS00028">
    <property type="entry name" value="ZINC_FINGER_C2H2_1"/>
    <property type="match status" value="11"/>
</dbReference>
<dbReference type="SMART" id="SM00355">
    <property type="entry name" value="ZnF_C2H2"/>
    <property type="match status" value="14"/>
</dbReference>
<evidence type="ECO:0000259" key="9">
    <source>
        <dbReference type="PROSITE" id="PS51915"/>
    </source>
</evidence>
<feature type="binding site" evidence="6">
    <location>
        <position position="12"/>
    </location>
    <ligand>
        <name>Zn(2+)</name>
        <dbReference type="ChEBI" id="CHEBI:29105"/>
    </ligand>
</feature>
<feature type="domain" description="C2H2-type" evidence="8">
    <location>
        <begin position="1242"/>
        <end position="1269"/>
    </location>
</feature>
<feature type="domain" description="ZAD" evidence="9">
    <location>
        <begin position="10"/>
        <end position="84"/>
    </location>
</feature>
<evidence type="ECO:0000313" key="11">
    <source>
        <dbReference type="Proteomes" id="UP000466442"/>
    </source>
</evidence>
<dbReference type="GO" id="GO:0000977">
    <property type="term" value="F:RNA polymerase II transcription regulatory region sequence-specific DNA binding"/>
    <property type="evidence" value="ECO:0007669"/>
    <property type="project" value="TreeGrafter"/>
</dbReference>
<feature type="compositionally biased region" description="Basic and acidic residues" evidence="7">
    <location>
        <begin position="154"/>
        <end position="171"/>
    </location>
</feature>
<dbReference type="OrthoDB" id="5860767at2759"/>
<keyword evidence="1 6" id="KW-0479">Metal-binding</keyword>
<feature type="compositionally biased region" description="Polar residues" evidence="7">
    <location>
        <begin position="654"/>
        <end position="672"/>
    </location>
</feature>
<dbReference type="GO" id="GO:0000981">
    <property type="term" value="F:DNA-binding transcription factor activity, RNA polymerase II-specific"/>
    <property type="evidence" value="ECO:0007669"/>
    <property type="project" value="TreeGrafter"/>
</dbReference>
<dbReference type="EMBL" id="WIXP02000010">
    <property type="protein sequence ID" value="KAF6204139.1"/>
    <property type="molecule type" value="Genomic_DNA"/>
</dbReference>
<dbReference type="PROSITE" id="PS51915">
    <property type="entry name" value="ZAD"/>
    <property type="match status" value="1"/>
</dbReference>
<name>A0A8S9X6P1_APOLU</name>
<feature type="region of interest" description="Disordered" evidence="7">
    <location>
        <begin position="134"/>
        <end position="420"/>
    </location>
</feature>
<feature type="compositionally biased region" description="Acidic residues" evidence="7">
    <location>
        <begin position="378"/>
        <end position="388"/>
    </location>
</feature>
<evidence type="ECO:0000256" key="6">
    <source>
        <dbReference type="PROSITE-ProRule" id="PRU01263"/>
    </source>
</evidence>
<dbReference type="SUPFAM" id="SSF57716">
    <property type="entry name" value="Glucocorticoid receptor-like (DNA-binding domain)"/>
    <property type="match status" value="1"/>
</dbReference>
<protein>
    <submittedName>
        <fullName evidence="10">Uncharacterized protein</fullName>
    </submittedName>
</protein>
<feature type="compositionally biased region" description="Polar residues" evidence="7">
    <location>
        <begin position="260"/>
        <end position="272"/>
    </location>
</feature>
<evidence type="ECO:0000259" key="8">
    <source>
        <dbReference type="PROSITE" id="PS50157"/>
    </source>
</evidence>